<dbReference type="Gene3D" id="3.90.180.10">
    <property type="entry name" value="Medium-chain alcohol dehydrogenases, catalytic domain"/>
    <property type="match status" value="1"/>
</dbReference>
<dbReference type="Pfam" id="PF08240">
    <property type="entry name" value="ADH_N"/>
    <property type="match status" value="1"/>
</dbReference>
<evidence type="ECO:0000313" key="10">
    <source>
        <dbReference type="Proteomes" id="UP000769528"/>
    </source>
</evidence>
<gene>
    <name evidence="9" type="ORF">WICMUC_003614</name>
</gene>
<dbReference type="GO" id="GO:0008270">
    <property type="term" value="F:zinc ion binding"/>
    <property type="evidence" value="ECO:0007669"/>
    <property type="project" value="InterPro"/>
</dbReference>
<evidence type="ECO:0000256" key="2">
    <source>
        <dbReference type="ARBA" id="ARBA00008072"/>
    </source>
</evidence>
<comment type="caution">
    <text evidence="9">The sequence shown here is derived from an EMBL/GenBank/DDBJ whole genome shotgun (WGS) entry which is preliminary data.</text>
</comment>
<dbReference type="PANTHER" id="PTHR43161">
    <property type="entry name" value="SORBITOL DEHYDROGENASE"/>
    <property type="match status" value="1"/>
</dbReference>
<keyword evidence="5" id="KW-0560">Oxidoreductase</keyword>
<evidence type="ECO:0000256" key="3">
    <source>
        <dbReference type="ARBA" id="ARBA00022723"/>
    </source>
</evidence>
<feature type="domain" description="Alcohol dehydrogenase-like N-terminal" evidence="8">
    <location>
        <begin position="26"/>
        <end position="162"/>
    </location>
</feature>
<evidence type="ECO:0000259" key="7">
    <source>
        <dbReference type="Pfam" id="PF00107"/>
    </source>
</evidence>
<dbReference type="SUPFAM" id="SSF50129">
    <property type="entry name" value="GroES-like"/>
    <property type="match status" value="1"/>
</dbReference>
<evidence type="ECO:0000256" key="6">
    <source>
        <dbReference type="RuleBase" id="RU361277"/>
    </source>
</evidence>
<keyword evidence="4 6" id="KW-0862">Zinc</keyword>
<proteinExistence type="inferred from homology"/>
<dbReference type="InterPro" id="IPR013149">
    <property type="entry name" value="ADH-like_C"/>
</dbReference>
<dbReference type="Pfam" id="PF00107">
    <property type="entry name" value="ADH_zinc_N"/>
    <property type="match status" value="1"/>
</dbReference>
<dbReference type="InterPro" id="IPR011032">
    <property type="entry name" value="GroES-like_sf"/>
</dbReference>
<accession>A0A9P8PJV9</accession>
<dbReference type="Gene3D" id="3.40.50.720">
    <property type="entry name" value="NAD(P)-binding Rossmann-like Domain"/>
    <property type="match status" value="1"/>
</dbReference>
<dbReference type="InterPro" id="IPR013154">
    <property type="entry name" value="ADH-like_N"/>
</dbReference>
<evidence type="ECO:0000313" key="9">
    <source>
        <dbReference type="EMBL" id="KAH3673508.1"/>
    </source>
</evidence>
<dbReference type="InterPro" id="IPR036291">
    <property type="entry name" value="NAD(P)-bd_dom_sf"/>
</dbReference>
<dbReference type="PANTHER" id="PTHR43161:SF23">
    <property type="entry name" value="(R,R)-BUTANEDIOL DEHYDROGENASE-RELATED"/>
    <property type="match status" value="1"/>
</dbReference>
<evidence type="ECO:0000256" key="5">
    <source>
        <dbReference type="ARBA" id="ARBA00023002"/>
    </source>
</evidence>
<evidence type="ECO:0008006" key="11">
    <source>
        <dbReference type="Google" id="ProtNLM"/>
    </source>
</evidence>
<organism evidence="9 10">
    <name type="scientific">Wickerhamomyces mucosus</name>
    <dbReference type="NCBI Taxonomy" id="1378264"/>
    <lineage>
        <taxon>Eukaryota</taxon>
        <taxon>Fungi</taxon>
        <taxon>Dikarya</taxon>
        <taxon>Ascomycota</taxon>
        <taxon>Saccharomycotina</taxon>
        <taxon>Saccharomycetes</taxon>
        <taxon>Phaffomycetales</taxon>
        <taxon>Wickerhamomycetaceae</taxon>
        <taxon>Wickerhamomyces</taxon>
    </lineage>
</organism>
<dbReference type="InterPro" id="IPR002328">
    <property type="entry name" value="ADH_Zn_CS"/>
</dbReference>
<dbReference type="GO" id="GO:0034079">
    <property type="term" value="P:butanediol biosynthetic process"/>
    <property type="evidence" value="ECO:0007669"/>
    <property type="project" value="TreeGrafter"/>
</dbReference>
<reference evidence="9" key="2">
    <citation type="submission" date="2021-01" db="EMBL/GenBank/DDBJ databases">
        <authorList>
            <person name="Schikora-Tamarit M.A."/>
        </authorList>
    </citation>
    <scope>NUCLEOTIDE SEQUENCE</scope>
    <source>
        <strain evidence="9">CBS6341</strain>
    </source>
</reference>
<dbReference type="OrthoDB" id="5363962at2759"/>
<sequence>MNGLQYYGAHDIRYNTSIPIPKVTDPNDVVLKVAYCGICGTDLHEFEEPIFFANAATDQGDKISGKKLPLVLGHEFSGIVEEVGSNVKHLKRGDHAVIETTGHCSDRINYYKYNTELENECQSCELGFENTCKDLNFIGLGVDNGGLAQYAKYSSQHVLKVDKKIPLDVGALIEPLSVVHHAIELSGFKAGEDALVLGAGPIGLAALLILQAKGASKVVVSEPASIRRDQAAKLGADVFNPAEFGNLATEELKKLGSRKQGFAKSFDCSGIQATYSTSIQALRAHGVACNVAIWPHKSVAHFVMDVTLEEKTSVGSLGYQTKDFEGVIELLESGKLEIEKAKALITGKHGLRDAVEKGFKELIEHKDKHIKILISPDL</sequence>
<dbReference type="EMBL" id="JAEUBF010000974">
    <property type="protein sequence ID" value="KAH3673508.1"/>
    <property type="molecule type" value="Genomic_DNA"/>
</dbReference>
<keyword evidence="10" id="KW-1185">Reference proteome</keyword>
<dbReference type="GO" id="GO:0005737">
    <property type="term" value="C:cytoplasm"/>
    <property type="evidence" value="ECO:0007669"/>
    <property type="project" value="TreeGrafter"/>
</dbReference>
<dbReference type="AlphaFoldDB" id="A0A9P8PJV9"/>
<dbReference type="CDD" id="cd08233">
    <property type="entry name" value="butanediol_DH_like"/>
    <property type="match status" value="1"/>
</dbReference>
<protein>
    <recommendedName>
        <fullName evidence="11">Enoyl reductase (ER) domain-containing protein</fullName>
    </recommendedName>
</protein>
<evidence type="ECO:0000256" key="4">
    <source>
        <dbReference type="ARBA" id="ARBA00022833"/>
    </source>
</evidence>
<dbReference type="GO" id="GO:0000721">
    <property type="term" value="F:(R,R)-butanediol dehydrogenase activity"/>
    <property type="evidence" value="ECO:0007669"/>
    <property type="project" value="TreeGrafter"/>
</dbReference>
<dbReference type="PROSITE" id="PS00059">
    <property type="entry name" value="ADH_ZINC"/>
    <property type="match status" value="1"/>
</dbReference>
<dbReference type="SUPFAM" id="SSF51735">
    <property type="entry name" value="NAD(P)-binding Rossmann-fold domains"/>
    <property type="match status" value="1"/>
</dbReference>
<comment type="cofactor">
    <cofactor evidence="1 6">
        <name>Zn(2+)</name>
        <dbReference type="ChEBI" id="CHEBI:29105"/>
    </cofactor>
</comment>
<reference evidence="9" key="1">
    <citation type="journal article" date="2021" name="Open Biol.">
        <title>Shared evolutionary footprints suggest mitochondrial oxidative damage underlies multiple complex I losses in fungi.</title>
        <authorList>
            <person name="Schikora-Tamarit M.A."/>
            <person name="Marcet-Houben M."/>
            <person name="Nosek J."/>
            <person name="Gabaldon T."/>
        </authorList>
    </citation>
    <scope>NUCLEOTIDE SEQUENCE</scope>
    <source>
        <strain evidence="9">CBS6341</strain>
    </source>
</reference>
<feature type="domain" description="Alcohol dehydrogenase-like C-terminal" evidence="7">
    <location>
        <begin position="201"/>
        <end position="332"/>
    </location>
</feature>
<evidence type="ECO:0000259" key="8">
    <source>
        <dbReference type="Pfam" id="PF08240"/>
    </source>
</evidence>
<comment type="similarity">
    <text evidence="2 6">Belongs to the zinc-containing alcohol dehydrogenase family.</text>
</comment>
<evidence type="ECO:0000256" key="1">
    <source>
        <dbReference type="ARBA" id="ARBA00001947"/>
    </source>
</evidence>
<name>A0A9P8PJV9_9ASCO</name>
<keyword evidence="3 6" id="KW-0479">Metal-binding</keyword>
<dbReference type="Proteomes" id="UP000769528">
    <property type="component" value="Unassembled WGS sequence"/>
</dbReference>